<proteinExistence type="predicted"/>
<evidence type="ECO:0000313" key="1">
    <source>
        <dbReference type="EMBL" id="GGJ34754.1"/>
    </source>
</evidence>
<dbReference type="Gene3D" id="3.40.50.1240">
    <property type="entry name" value="Phosphoglycerate mutase-like"/>
    <property type="match status" value="1"/>
</dbReference>
<reference evidence="1" key="1">
    <citation type="journal article" date="2014" name="Int. J. Syst. Evol. Microbiol.">
        <title>Complete genome sequence of Corynebacterium casei LMG S-19264T (=DSM 44701T), isolated from a smear-ripened cheese.</title>
        <authorList>
            <consortium name="US DOE Joint Genome Institute (JGI-PGF)"/>
            <person name="Walter F."/>
            <person name="Albersmeier A."/>
            <person name="Kalinowski J."/>
            <person name="Ruckert C."/>
        </authorList>
    </citation>
    <scope>NUCLEOTIDE SEQUENCE</scope>
    <source>
        <strain evidence="1">JCM 3086</strain>
    </source>
</reference>
<keyword evidence="2" id="KW-1185">Reference proteome</keyword>
<evidence type="ECO:0000313" key="2">
    <source>
        <dbReference type="Proteomes" id="UP000657574"/>
    </source>
</evidence>
<sequence length="54" mass="5647">MARARRTAELAGPADQQVVPDLMEWQYGGCEGVTTAEILRGSGLSAGSRLTTAP</sequence>
<reference evidence="1" key="2">
    <citation type="submission" date="2020-09" db="EMBL/GenBank/DDBJ databases">
        <authorList>
            <person name="Sun Q."/>
            <person name="Ohkuma M."/>
        </authorList>
    </citation>
    <scope>NUCLEOTIDE SEQUENCE</scope>
    <source>
        <strain evidence="1">JCM 3086</strain>
    </source>
</reference>
<dbReference type="SUPFAM" id="SSF53254">
    <property type="entry name" value="Phosphoglycerate mutase-like"/>
    <property type="match status" value="1"/>
</dbReference>
<protein>
    <submittedName>
        <fullName evidence="1">Uncharacterized protein</fullName>
    </submittedName>
</protein>
<comment type="caution">
    <text evidence="1">The sequence shown here is derived from an EMBL/GenBank/DDBJ whole genome shotgun (WGS) entry which is preliminary data.</text>
</comment>
<dbReference type="InterPro" id="IPR029033">
    <property type="entry name" value="His_PPase_superfam"/>
</dbReference>
<accession>A0A917KZW1</accession>
<dbReference type="AlphaFoldDB" id="A0A917KZW1"/>
<organism evidence="1 2">
    <name type="scientific">Streptomyces brasiliensis</name>
    <dbReference type="NCBI Taxonomy" id="1954"/>
    <lineage>
        <taxon>Bacteria</taxon>
        <taxon>Bacillati</taxon>
        <taxon>Actinomycetota</taxon>
        <taxon>Actinomycetes</taxon>
        <taxon>Kitasatosporales</taxon>
        <taxon>Streptomycetaceae</taxon>
        <taxon>Streptomyces</taxon>
    </lineage>
</organism>
<name>A0A917KZW1_9ACTN</name>
<dbReference type="Proteomes" id="UP000657574">
    <property type="component" value="Unassembled WGS sequence"/>
</dbReference>
<dbReference type="Pfam" id="PF00300">
    <property type="entry name" value="His_Phos_1"/>
    <property type="match status" value="1"/>
</dbReference>
<gene>
    <name evidence="1" type="ORF">GCM10010121_052520</name>
</gene>
<dbReference type="InterPro" id="IPR013078">
    <property type="entry name" value="His_Pase_superF_clade-1"/>
</dbReference>
<dbReference type="EMBL" id="BMQA01000019">
    <property type="protein sequence ID" value="GGJ34754.1"/>
    <property type="molecule type" value="Genomic_DNA"/>
</dbReference>